<evidence type="ECO:0000313" key="3">
    <source>
        <dbReference type="Proteomes" id="UP000799423"/>
    </source>
</evidence>
<keyword evidence="3" id="KW-1185">Reference proteome</keyword>
<feature type="region of interest" description="Disordered" evidence="1">
    <location>
        <begin position="259"/>
        <end position="283"/>
    </location>
</feature>
<sequence>MNTTNANSDGAQQQLHWTQRIALVRHNLHSARRTNDFTFFKSLQAHALLEGTDHVALLQFSLGDQADAVLSTLDNLNAGIAYVHQDAFKAVYDGAKAAMRTDDKANRRSLLRVDICQQRDMADLAIDKTTNSAVNLIQSQPIPCQDAVANAWITGTTIIADAVCVCLNEMNQVEHNIDDFILLEYSWNLIQSSVDSAISALRGIFSLMAVPNTSNNPFPSMLGRNMSISSASSEHNASTRSRNSSTASAFSFIKRALSHGQIQPPQPRNPRTGSVSLSISPPEANARGFRASMSAACPTKMSTFGAHPHTVLTTIPPTPSVHDVSSANGNGHLSPFMQNGDYFPFDMGKQSEKDDKETSAVDDLMNLGNMEDESLDCEDLDPLSPAPMNEVIGLPVPLTLRSLSDNFDMSPTSPIAV</sequence>
<protein>
    <submittedName>
        <fullName evidence="2">Uncharacterized protein</fullName>
    </submittedName>
</protein>
<feature type="compositionally biased region" description="Polar residues" evidence="1">
    <location>
        <begin position="269"/>
        <end position="279"/>
    </location>
</feature>
<dbReference type="EMBL" id="MU006294">
    <property type="protein sequence ID" value="KAF2853820.1"/>
    <property type="molecule type" value="Genomic_DNA"/>
</dbReference>
<evidence type="ECO:0000256" key="1">
    <source>
        <dbReference type="SAM" id="MobiDB-lite"/>
    </source>
</evidence>
<organism evidence="2 3">
    <name type="scientific">Plenodomus tracheiphilus IPT5</name>
    <dbReference type="NCBI Taxonomy" id="1408161"/>
    <lineage>
        <taxon>Eukaryota</taxon>
        <taxon>Fungi</taxon>
        <taxon>Dikarya</taxon>
        <taxon>Ascomycota</taxon>
        <taxon>Pezizomycotina</taxon>
        <taxon>Dothideomycetes</taxon>
        <taxon>Pleosporomycetidae</taxon>
        <taxon>Pleosporales</taxon>
        <taxon>Pleosporineae</taxon>
        <taxon>Leptosphaeriaceae</taxon>
        <taxon>Plenodomus</taxon>
    </lineage>
</organism>
<proteinExistence type="predicted"/>
<evidence type="ECO:0000313" key="2">
    <source>
        <dbReference type="EMBL" id="KAF2853820.1"/>
    </source>
</evidence>
<gene>
    <name evidence="2" type="ORF">T440DRAFT_290428</name>
</gene>
<name>A0A6A7BEJ3_9PLEO</name>
<dbReference type="AlphaFoldDB" id="A0A6A7BEJ3"/>
<reference evidence="2" key="1">
    <citation type="submission" date="2020-01" db="EMBL/GenBank/DDBJ databases">
        <authorList>
            <consortium name="DOE Joint Genome Institute"/>
            <person name="Haridas S."/>
            <person name="Albert R."/>
            <person name="Binder M."/>
            <person name="Bloem J."/>
            <person name="Labutti K."/>
            <person name="Salamov A."/>
            <person name="Andreopoulos B."/>
            <person name="Baker S.E."/>
            <person name="Barry K."/>
            <person name="Bills G."/>
            <person name="Bluhm B.H."/>
            <person name="Cannon C."/>
            <person name="Castanera R."/>
            <person name="Culley D.E."/>
            <person name="Daum C."/>
            <person name="Ezra D."/>
            <person name="Gonzalez J.B."/>
            <person name="Henrissat B."/>
            <person name="Kuo A."/>
            <person name="Liang C."/>
            <person name="Lipzen A."/>
            <person name="Lutzoni F."/>
            <person name="Magnuson J."/>
            <person name="Mondo S."/>
            <person name="Nolan M."/>
            <person name="Ohm R."/>
            <person name="Pangilinan J."/>
            <person name="Park H.-J."/>
            <person name="Ramirez L."/>
            <person name="Alfaro M."/>
            <person name="Sun H."/>
            <person name="Tritt A."/>
            <person name="Yoshinaga Y."/>
            <person name="Zwiers L.-H."/>
            <person name="Turgeon B.G."/>
            <person name="Goodwin S.B."/>
            <person name="Spatafora J.W."/>
            <person name="Crous P.W."/>
            <person name="Grigoriev I.V."/>
        </authorList>
    </citation>
    <scope>NUCLEOTIDE SEQUENCE</scope>
    <source>
        <strain evidence="2">IPT5</strain>
    </source>
</reference>
<dbReference type="Proteomes" id="UP000799423">
    <property type="component" value="Unassembled WGS sequence"/>
</dbReference>
<dbReference type="OrthoDB" id="5342588at2759"/>
<accession>A0A6A7BEJ3</accession>